<proteinExistence type="predicted"/>
<reference evidence="1 2" key="1">
    <citation type="submission" date="2024-01" db="EMBL/GenBank/DDBJ databases">
        <title>The genomes of 5 underutilized Papilionoideae crops provide insights into root nodulation and disease resistanc.</title>
        <authorList>
            <person name="Jiang F."/>
        </authorList>
    </citation>
    <scope>NUCLEOTIDE SEQUENCE [LARGE SCALE GENOMIC DNA]</scope>
    <source>
        <strain evidence="1">DUOXIRENSHENG_FW03</strain>
        <tissue evidence="1">Leaves</tissue>
    </source>
</reference>
<comment type="caution">
    <text evidence="1">The sequence shown here is derived from an EMBL/GenBank/DDBJ whole genome shotgun (WGS) entry which is preliminary data.</text>
</comment>
<evidence type="ECO:0000313" key="2">
    <source>
        <dbReference type="Proteomes" id="UP001386955"/>
    </source>
</evidence>
<accession>A0AAN9SUM7</accession>
<sequence>MSEVSYIKDAYGDSQRLSEPYGSSMGDSETSMRELPKIQMELSFKLQVKQGLVAYSGIPMVHGLQDFQDPTLVGELMNCSWIVELEYSLLEANVCF</sequence>
<evidence type="ECO:0000313" key="1">
    <source>
        <dbReference type="EMBL" id="KAK7406541.1"/>
    </source>
</evidence>
<dbReference type="Proteomes" id="UP001386955">
    <property type="component" value="Unassembled WGS sequence"/>
</dbReference>
<dbReference type="EMBL" id="JAYMYS010000002">
    <property type="protein sequence ID" value="KAK7406541.1"/>
    <property type="molecule type" value="Genomic_DNA"/>
</dbReference>
<protein>
    <submittedName>
        <fullName evidence="1">Uncharacterized protein</fullName>
    </submittedName>
</protein>
<organism evidence="1 2">
    <name type="scientific">Psophocarpus tetragonolobus</name>
    <name type="common">Winged bean</name>
    <name type="synonym">Dolichos tetragonolobus</name>
    <dbReference type="NCBI Taxonomy" id="3891"/>
    <lineage>
        <taxon>Eukaryota</taxon>
        <taxon>Viridiplantae</taxon>
        <taxon>Streptophyta</taxon>
        <taxon>Embryophyta</taxon>
        <taxon>Tracheophyta</taxon>
        <taxon>Spermatophyta</taxon>
        <taxon>Magnoliopsida</taxon>
        <taxon>eudicotyledons</taxon>
        <taxon>Gunneridae</taxon>
        <taxon>Pentapetalae</taxon>
        <taxon>rosids</taxon>
        <taxon>fabids</taxon>
        <taxon>Fabales</taxon>
        <taxon>Fabaceae</taxon>
        <taxon>Papilionoideae</taxon>
        <taxon>50 kb inversion clade</taxon>
        <taxon>NPAAA clade</taxon>
        <taxon>indigoferoid/millettioid clade</taxon>
        <taxon>Phaseoleae</taxon>
        <taxon>Psophocarpus</taxon>
    </lineage>
</organism>
<name>A0AAN9SUM7_PSOTE</name>
<gene>
    <name evidence="1" type="ORF">VNO78_08168</name>
</gene>
<dbReference type="AlphaFoldDB" id="A0AAN9SUM7"/>
<keyword evidence="2" id="KW-1185">Reference proteome</keyword>